<dbReference type="WBParaSite" id="ACAC_0001043601-mRNA-1">
    <property type="protein sequence ID" value="ACAC_0001043601-mRNA-1"/>
    <property type="gene ID" value="ACAC_0001043601"/>
</dbReference>
<dbReference type="InterPro" id="IPR039761">
    <property type="entry name" value="Bms1/Tsr1"/>
</dbReference>
<organism evidence="3 4">
    <name type="scientific">Angiostrongylus cantonensis</name>
    <name type="common">Rat lungworm</name>
    <dbReference type="NCBI Taxonomy" id="6313"/>
    <lineage>
        <taxon>Eukaryota</taxon>
        <taxon>Metazoa</taxon>
        <taxon>Ecdysozoa</taxon>
        <taxon>Nematoda</taxon>
        <taxon>Chromadorea</taxon>
        <taxon>Rhabditida</taxon>
        <taxon>Rhabditina</taxon>
        <taxon>Rhabditomorpha</taxon>
        <taxon>Strongyloidea</taxon>
        <taxon>Metastrongylidae</taxon>
        <taxon>Angiostrongylus</taxon>
    </lineage>
</organism>
<dbReference type="STRING" id="6313.A0A0K0DH21"/>
<dbReference type="GO" id="GO:0003924">
    <property type="term" value="F:GTPase activity"/>
    <property type="evidence" value="ECO:0007669"/>
    <property type="project" value="TreeGrafter"/>
</dbReference>
<dbReference type="GO" id="GO:0005634">
    <property type="term" value="C:nucleus"/>
    <property type="evidence" value="ECO:0007669"/>
    <property type="project" value="InterPro"/>
</dbReference>
<dbReference type="GO" id="GO:0030686">
    <property type="term" value="C:90S preribosome"/>
    <property type="evidence" value="ECO:0007669"/>
    <property type="project" value="TreeGrafter"/>
</dbReference>
<protein>
    <submittedName>
        <fullName evidence="4">AARP2CN domain-containing protein</fullName>
    </submittedName>
</protein>
<reference evidence="3" key="1">
    <citation type="submission" date="2012-09" db="EMBL/GenBank/DDBJ databases">
        <authorList>
            <person name="Martin A.A."/>
        </authorList>
    </citation>
    <scope>NUCLEOTIDE SEQUENCE</scope>
</reference>
<dbReference type="GO" id="GO:0000462">
    <property type="term" value="P:maturation of SSU-rRNA from tricistronic rRNA transcript (SSU-rRNA, 5.8S rRNA, LSU-rRNA)"/>
    <property type="evidence" value="ECO:0007669"/>
    <property type="project" value="TreeGrafter"/>
</dbReference>
<evidence type="ECO:0000313" key="4">
    <source>
        <dbReference type="WBParaSite" id="ACAC_0001043601-mRNA-1"/>
    </source>
</evidence>
<evidence type="ECO:0000256" key="1">
    <source>
        <dbReference type="SAM" id="MobiDB-lite"/>
    </source>
</evidence>
<dbReference type="InterPro" id="IPR027417">
    <property type="entry name" value="P-loop_NTPase"/>
</dbReference>
<dbReference type="PANTHER" id="PTHR12858">
    <property type="entry name" value="RIBOSOME BIOGENESIS PROTEIN"/>
    <property type="match status" value="1"/>
</dbReference>
<feature type="domain" description="AARP2CN" evidence="2">
    <location>
        <begin position="209"/>
        <end position="262"/>
    </location>
</feature>
<dbReference type="Pfam" id="PF08142">
    <property type="entry name" value="AARP2CN"/>
    <property type="match status" value="1"/>
</dbReference>
<dbReference type="AlphaFoldDB" id="A0A0K0DH21"/>
<name>A0A0K0DH21_ANGCA</name>
<evidence type="ECO:0000313" key="3">
    <source>
        <dbReference type="Proteomes" id="UP000035642"/>
    </source>
</evidence>
<dbReference type="GO" id="GO:0005525">
    <property type="term" value="F:GTP binding"/>
    <property type="evidence" value="ECO:0007669"/>
    <property type="project" value="TreeGrafter"/>
</dbReference>
<dbReference type="PANTHER" id="PTHR12858:SF2">
    <property type="entry name" value="RIBOSOME BIOGENESIS PROTEIN BMS1 HOMOLOG"/>
    <property type="match status" value="1"/>
</dbReference>
<dbReference type="SMART" id="SM00785">
    <property type="entry name" value="AARP2CN"/>
    <property type="match status" value="1"/>
</dbReference>
<reference evidence="4" key="2">
    <citation type="submission" date="2017-02" db="UniProtKB">
        <authorList>
            <consortium name="WormBaseParasite"/>
        </authorList>
    </citation>
    <scope>IDENTIFICATION</scope>
</reference>
<dbReference type="GO" id="GO:0034511">
    <property type="term" value="F:U3 snoRNA binding"/>
    <property type="evidence" value="ECO:0007669"/>
    <property type="project" value="TreeGrafter"/>
</dbReference>
<dbReference type="GO" id="GO:0000479">
    <property type="term" value="P:endonucleolytic cleavage of tricistronic rRNA transcript (SSU-rRNA, 5.8S rRNA, LSU-rRNA)"/>
    <property type="evidence" value="ECO:0007669"/>
    <property type="project" value="TreeGrafter"/>
</dbReference>
<feature type="region of interest" description="Disordered" evidence="1">
    <location>
        <begin position="1"/>
        <end position="24"/>
    </location>
</feature>
<dbReference type="SUPFAM" id="SSF52540">
    <property type="entry name" value="P-loop containing nucleoside triphosphate hydrolases"/>
    <property type="match status" value="1"/>
</dbReference>
<keyword evidence="3" id="KW-1185">Reference proteome</keyword>
<dbReference type="Proteomes" id="UP000035642">
    <property type="component" value="Unassembled WGS sequence"/>
</dbReference>
<dbReference type="Gene3D" id="3.40.50.300">
    <property type="entry name" value="P-loop containing nucleotide triphosphate hydrolases"/>
    <property type="match status" value="1"/>
</dbReference>
<proteinExistence type="predicted"/>
<evidence type="ECO:0000259" key="2">
    <source>
        <dbReference type="SMART" id="SM00785"/>
    </source>
</evidence>
<sequence>MAPTGAFDSQKNKEHRVHKTGGKISKLKERTKVKGNNAKAFTFKSAVAASKAIRRAADINERKKHILFMDRKPVVPPPIIVAIVGPSKVGKTTLLRGLVKYYLKSGFEELKGPVTLVTGKKRRVQFIEVKNDINHMIDIAKVADLVLLMVDASYGFEMETFEFLNICQVHGMPRVLGILNHLDCLKGISKGAKLFYLTGMIHNEYKKNEIHNLVLRTSPTADRTICLYGWVHGAHFKHHSAIHIPGVGDLRVKELSSIPDPCPLPEQLKQRALNQQERMVYAPFSGLGGIVYDKDAIYIQTKAHKNMDGKRHELVKAMENVKSAIDGKLSGSRLTLLGDSLPIGGDGEEVCATVT</sequence>
<dbReference type="InterPro" id="IPR012948">
    <property type="entry name" value="AARP2CN"/>
</dbReference>
<accession>A0A0K0DH21</accession>